<organism evidence="2 3">
    <name type="scientific">Guyparkeria halophila</name>
    <dbReference type="NCBI Taxonomy" id="47960"/>
    <lineage>
        <taxon>Bacteria</taxon>
        <taxon>Pseudomonadati</taxon>
        <taxon>Pseudomonadota</taxon>
        <taxon>Gammaproteobacteria</taxon>
        <taxon>Chromatiales</taxon>
        <taxon>Thioalkalibacteraceae</taxon>
        <taxon>Guyparkeria</taxon>
    </lineage>
</organism>
<evidence type="ECO:0000256" key="1">
    <source>
        <dbReference type="SAM" id="SignalP"/>
    </source>
</evidence>
<dbReference type="InterPro" id="IPR007433">
    <property type="entry name" value="DUF481"/>
</dbReference>
<sequence>MKTRHLLLAAPLACAPLAMPAAMAADGETDNGWTGSAELGASMTTGNTESSTINGKFKLGYVTGPWTHRLRLETLQSSEDGEDTANRTLGEFESNYALSERDYLFGVLRGTHDEFSGYKYQSSVAAGYGRKLWISDRGSWDAEIGPGLRIAETEDGERDTNAIARLSSGFEYRISDYAKFNQDVTVLAGQDNTEIESVTGLSTSLTETLAMKLSYTVQHNTDVPAGTEKTDTYTSVNLVYNFD</sequence>
<dbReference type="Pfam" id="PF04338">
    <property type="entry name" value="DUF481"/>
    <property type="match status" value="1"/>
</dbReference>
<dbReference type="EMBL" id="CP046415">
    <property type="protein sequence ID" value="QGT77416.1"/>
    <property type="molecule type" value="Genomic_DNA"/>
</dbReference>
<accession>A0A6I6CSJ0</accession>
<dbReference type="KEGG" id="ghl:GM160_00150"/>
<feature type="chain" id="PRO_5026106622" evidence="1">
    <location>
        <begin position="25"/>
        <end position="243"/>
    </location>
</feature>
<protein>
    <submittedName>
        <fullName evidence="2">DUF481 domain-containing protein</fullName>
    </submittedName>
</protein>
<feature type="signal peptide" evidence="1">
    <location>
        <begin position="1"/>
        <end position="24"/>
    </location>
</feature>
<evidence type="ECO:0000313" key="3">
    <source>
        <dbReference type="Proteomes" id="UP000427716"/>
    </source>
</evidence>
<dbReference type="AlphaFoldDB" id="A0A6I6CSJ0"/>
<reference evidence="2 3" key="1">
    <citation type="submission" date="2019-11" db="EMBL/GenBank/DDBJ databases">
        <authorList>
            <person name="Zhang J."/>
            <person name="Sun C."/>
        </authorList>
    </citation>
    <scope>NUCLEOTIDE SEQUENCE [LARGE SCALE GENOMIC DNA]</scope>
    <source>
        <strain evidence="3">sp2</strain>
    </source>
</reference>
<keyword evidence="1" id="KW-0732">Signal</keyword>
<evidence type="ECO:0000313" key="2">
    <source>
        <dbReference type="EMBL" id="QGT77416.1"/>
    </source>
</evidence>
<name>A0A6I6CSJ0_9GAMM</name>
<proteinExistence type="predicted"/>
<gene>
    <name evidence="2" type="ORF">GM160_00150</name>
</gene>
<keyword evidence="3" id="KW-1185">Reference proteome</keyword>
<dbReference type="RefSeq" id="WP_136867665.1">
    <property type="nucleotide sequence ID" value="NZ_CP046415.1"/>
</dbReference>
<dbReference type="Proteomes" id="UP000427716">
    <property type="component" value="Chromosome"/>
</dbReference>